<dbReference type="PANTHER" id="PTHR22526:SF2">
    <property type="entry name" value="ANAPHASE PROMOTING COMPLEX C SUBUNIT 15, PSEUDOGENE-RELATED"/>
    <property type="match status" value="1"/>
</dbReference>
<evidence type="ECO:0000313" key="7">
    <source>
        <dbReference type="Proteomes" id="UP000245119"/>
    </source>
</evidence>
<dbReference type="GO" id="GO:0090266">
    <property type="term" value="P:regulation of mitotic cell cycle spindle assembly checkpoint"/>
    <property type="evidence" value="ECO:0007669"/>
    <property type="project" value="InterPro"/>
</dbReference>
<dbReference type="EMBL" id="PZQS01000003">
    <property type="protein sequence ID" value="PVD34182.1"/>
    <property type="molecule type" value="Genomic_DNA"/>
</dbReference>
<proteinExistence type="inferred from homology"/>
<protein>
    <submittedName>
        <fullName evidence="6">Uncharacterized protein</fullName>
    </submittedName>
</protein>
<comment type="pathway">
    <text evidence="1">Protein modification; protein ubiquitination.</text>
</comment>
<dbReference type="AlphaFoldDB" id="A0A2T7PLA9"/>
<dbReference type="OrthoDB" id="6362917at2759"/>
<gene>
    <name evidence="6" type="ORF">C0Q70_05447</name>
</gene>
<evidence type="ECO:0000256" key="5">
    <source>
        <dbReference type="ARBA" id="ARBA00023306"/>
    </source>
</evidence>
<comment type="similarity">
    <text evidence="2">Belongs to the APC15 family.</text>
</comment>
<keyword evidence="7" id="KW-1185">Reference proteome</keyword>
<dbReference type="GO" id="GO:0051301">
    <property type="term" value="P:cell division"/>
    <property type="evidence" value="ECO:0007669"/>
    <property type="project" value="UniProtKB-KW"/>
</dbReference>
<keyword evidence="5" id="KW-0131">Cell cycle</keyword>
<keyword evidence="4" id="KW-0498">Mitosis</keyword>
<comment type="caution">
    <text evidence="6">The sequence shown here is derived from an EMBL/GenBank/DDBJ whole genome shotgun (WGS) entry which is preliminary data.</text>
</comment>
<accession>A0A2T7PLA9</accession>
<dbReference type="Proteomes" id="UP000245119">
    <property type="component" value="Linkage Group LG3"/>
</dbReference>
<dbReference type="Pfam" id="PF15243">
    <property type="entry name" value="ANAPC15"/>
    <property type="match status" value="1"/>
</dbReference>
<dbReference type="InterPro" id="IPR026182">
    <property type="entry name" value="ANAPC15"/>
</dbReference>
<evidence type="ECO:0000256" key="2">
    <source>
        <dbReference type="ARBA" id="ARBA00009618"/>
    </source>
</evidence>
<reference evidence="6 7" key="1">
    <citation type="submission" date="2018-04" db="EMBL/GenBank/DDBJ databases">
        <title>The genome of golden apple snail Pomacea canaliculata provides insight into stress tolerance and invasive adaptation.</title>
        <authorList>
            <person name="Liu C."/>
            <person name="Liu B."/>
            <person name="Ren Y."/>
            <person name="Zhang Y."/>
            <person name="Wang H."/>
            <person name="Li S."/>
            <person name="Jiang F."/>
            <person name="Yin L."/>
            <person name="Zhang G."/>
            <person name="Qian W."/>
            <person name="Fan W."/>
        </authorList>
    </citation>
    <scope>NUCLEOTIDE SEQUENCE [LARGE SCALE GENOMIC DNA]</scope>
    <source>
        <strain evidence="6">SZHN2017</strain>
        <tissue evidence="6">Muscle</tissue>
    </source>
</reference>
<evidence type="ECO:0000256" key="4">
    <source>
        <dbReference type="ARBA" id="ARBA00022776"/>
    </source>
</evidence>
<dbReference type="STRING" id="400727.A0A2T7PLA9"/>
<organism evidence="6 7">
    <name type="scientific">Pomacea canaliculata</name>
    <name type="common">Golden apple snail</name>
    <dbReference type="NCBI Taxonomy" id="400727"/>
    <lineage>
        <taxon>Eukaryota</taxon>
        <taxon>Metazoa</taxon>
        <taxon>Spiralia</taxon>
        <taxon>Lophotrochozoa</taxon>
        <taxon>Mollusca</taxon>
        <taxon>Gastropoda</taxon>
        <taxon>Caenogastropoda</taxon>
        <taxon>Architaenioglossa</taxon>
        <taxon>Ampullarioidea</taxon>
        <taxon>Ampullariidae</taxon>
        <taxon>Pomacea</taxon>
    </lineage>
</organism>
<dbReference type="GO" id="GO:0005680">
    <property type="term" value="C:anaphase-promoting complex"/>
    <property type="evidence" value="ECO:0007669"/>
    <property type="project" value="InterPro"/>
</dbReference>
<keyword evidence="3" id="KW-0132">Cell division</keyword>
<sequence length="105" mass="11997">MAGPMMPSLAPRVIDPLWFTVDKPCDDAELQSKLESEYHQWLHNVGSKDAHLIPIGKTLEIEKYQDSVLICLNEVCTSLDSDCICTWSCMQDRKERKSRKSTRIA</sequence>
<evidence type="ECO:0000313" key="6">
    <source>
        <dbReference type="EMBL" id="PVD34182.1"/>
    </source>
</evidence>
<dbReference type="PANTHER" id="PTHR22526">
    <property type="entry name" value="ANAPHASE PROMOTING COMPLEX C SUBUNIT 15, PSEUDOGENE-RELATED"/>
    <property type="match status" value="1"/>
</dbReference>
<evidence type="ECO:0000256" key="3">
    <source>
        <dbReference type="ARBA" id="ARBA00022618"/>
    </source>
</evidence>
<name>A0A2T7PLA9_POMCA</name>
<evidence type="ECO:0000256" key="1">
    <source>
        <dbReference type="ARBA" id="ARBA00004906"/>
    </source>
</evidence>